<accession>A0ACD3Z3Z2</accession>
<organism evidence="1 2">
    <name type="scientific">Fusarium solani subsp. cucurbitae</name>
    <name type="common">Neocosmosporum cucurbitae</name>
    <dbReference type="NCBI Taxonomy" id="2747967"/>
    <lineage>
        <taxon>Eukaryota</taxon>
        <taxon>Fungi</taxon>
        <taxon>Dikarya</taxon>
        <taxon>Ascomycota</taxon>
        <taxon>Pezizomycotina</taxon>
        <taxon>Sordariomycetes</taxon>
        <taxon>Hypocreomycetidae</taxon>
        <taxon>Hypocreales</taxon>
        <taxon>Nectriaceae</taxon>
        <taxon>Fusarium</taxon>
        <taxon>Fusarium solani species complex</taxon>
    </lineage>
</organism>
<dbReference type="EMBL" id="CP090034">
    <property type="protein sequence ID" value="UPK95927.1"/>
    <property type="molecule type" value="Genomic_DNA"/>
</dbReference>
<reference evidence="1" key="1">
    <citation type="submission" date="2021-11" db="EMBL/GenBank/DDBJ databases">
        <title>Fusarium solani-melongenae Genome sequencing and assembly.</title>
        <authorList>
            <person name="Xie S."/>
            <person name="Huang L."/>
            <person name="Zhang X."/>
        </authorList>
    </citation>
    <scope>NUCLEOTIDE SEQUENCE</scope>
    <source>
        <strain evidence="1">CRI 24-3</strain>
    </source>
</reference>
<evidence type="ECO:0000313" key="2">
    <source>
        <dbReference type="Proteomes" id="UP000830768"/>
    </source>
</evidence>
<dbReference type="Proteomes" id="UP000830768">
    <property type="component" value="Chromosome 5"/>
</dbReference>
<proteinExistence type="predicted"/>
<evidence type="ECO:0000313" key="1">
    <source>
        <dbReference type="EMBL" id="UPK95927.1"/>
    </source>
</evidence>
<gene>
    <name evidence="1" type="ORF">LCI18_006862</name>
</gene>
<sequence length="522" mass="58761">MCVAINLLKEGIRDFVILEKSTGFGGTWKDNAYPGCCCDILSRLYCYSFEQNPNWSRLFPEQGEILNYIRDVARKYDLYRYVRFSSEVTEATWEPLSQQWRVLVRVLAGKEAEACDNYTIKAGFVAAGLGQLSEPYRPEIAGEAAFRGKIMHSARWDWSCDLSGKRVGIIGNGATSVQIVPEVAKVASHLTIFQRSPNWVIPRMNEDVPGWKRTLLQKVPFLLNRLRAEAMDSREAYFQALIQRESADFMQSQLPDRPDLWETLTPDYPPGCKRILLSDDYYPALRLPNVRLETRRIQRITKDGIVTGKDGGAEEAIELDVIIFATGFSTQNFMHGIKVQGLGGTPLDEIWAKGASALYGVTVESLPNFGMLYGPNTNLGHNSIVLMIEAQTRYILSLVKETFKARQRGRSISFTPRPERVKEWNQELHRALASSSFADPRCQSWYKTEDGLYQKTLSRIDWSDYEIKGDAETLQVLKGESYIGRVVEETIVGARTLIAGAVFSAVAAGGLLLQARGRLALR</sequence>
<name>A0ACD3Z3Z2_FUSSC</name>
<keyword evidence="2" id="KW-1185">Reference proteome</keyword>
<protein>
    <submittedName>
        <fullName evidence="1">Uncharacterized protein</fullName>
    </submittedName>
</protein>